<evidence type="ECO:0000256" key="4">
    <source>
        <dbReference type="ARBA" id="ARBA00023136"/>
    </source>
</evidence>
<evidence type="ECO:0000256" key="3">
    <source>
        <dbReference type="ARBA" id="ARBA00022989"/>
    </source>
</evidence>
<name>A0ABQ9Y364_9EUKA</name>
<sequence length="192" mass="21086">MFFLFALLSASSFRTPNALGDAPTDVEVSEVKLQSSSASLTLTYDNTEDIPERDPTEMDPTEREAIGRKATCEGCLRDIAVGFTSIFVSSFVVISTLVLICCCCCYHHHKKESQTPTPAYPQIRPQTVYLPPPPQPGQPGAYYPPAPMYYPSAPQQQQVLMYPPPVAYAVPTQVPPPTAARPTYSTILINKE</sequence>
<comment type="caution">
    <text evidence="7">The sequence shown here is derived from an EMBL/GenBank/DDBJ whole genome shotgun (WGS) entry which is preliminary data.</text>
</comment>
<feature type="signal peptide" evidence="6">
    <location>
        <begin position="1"/>
        <end position="20"/>
    </location>
</feature>
<evidence type="ECO:0000256" key="6">
    <source>
        <dbReference type="SAM" id="SignalP"/>
    </source>
</evidence>
<feature type="chain" id="PRO_5047520968" evidence="6">
    <location>
        <begin position="21"/>
        <end position="192"/>
    </location>
</feature>
<accession>A0ABQ9Y364</accession>
<comment type="subcellular location">
    <subcellularLocation>
        <location evidence="1">Membrane</location>
    </subcellularLocation>
</comment>
<keyword evidence="3 5" id="KW-1133">Transmembrane helix</keyword>
<evidence type="ECO:0000256" key="2">
    <source>
        <dbReference type="ARBA" id="ARBA00022692"/>
    </source>
</evidence>
<keyword evidence="8" id="KW-1185">Reference proteome</keyword>
<evidence type="ECO:0000313" key="8">
    <source>
        <dbReference type="Proteomes" id="UP001281761"/>
    </source>
</evidence>
<evidence type="ECO:0000313" key="7">
    <source>
        <dbReference type="EMBL" id="KAK2958160.1"/>
    </source>
</evidence>
<reference evidence="7 8" key="1">
    <citation type="journal article" date="2022" name="bioRxiv">
        <title>Genomics of Preaxostyla Flagellates Illuminates Evolutionary Transitions and the Path Towards Mitochondrial Loss.</title>
        <authorList>
            <person name="Novak L.V.F."/>
            <person name="Treitli S.C."/>
            <person name="Pyrih J."/>
            <person name="Halakuc P."/>
            <person name="Pipaliya S.V."/>
            <person name="Vacek V."/>
            <person name="Brzon O."/>
            <person name="Soukal P."/>
            <person name="Eme L."/>
            <person name="Dacks J.B."/>
            <person name="Karnkowska A."/>
            <person name="Elias M."/>
            <person name="Hampl V."/>
        </authorList>
    </citation>
    <scope>NUCLEOTIDE SEQUENCE [LARGE SCALE GENOMIC DNA]</scope>
    <source>
        <strain evidence="7">NAU3</strain>
        <tissue evidence="7">Gut</tissue>
    </source>
</reference>
<keyword evidence="6" id="KW-0732">Signal</keyword>
<protein>
    <submittedName>
        <fullName evidence="7">Uncharacterized protein</fullName>
    </submittedName>
</protein>
<keyword evidence="2 5" id="KW-0812">Transmembrane</keyword>
<dbReference type="InterPro" id="IPR026910">
    <property type="entry name" value="Shisa"/>
</dbReference>
<dbReference type="Proteomes" id="UP001281761">
    <property type="component" value="Unassembled WGS sequence"/>
</dbReference>
<dbReference type="PANTHER" id="PTHR31395:SF23">
    <property type="entry name" value="GEO05642P1"/>
    <property type="match status" value="1"/>
</dbReference>
<keyword evidence="4 5" id="KW-0472">Membrane</keyword>
<dbReference type="EMBL" id="JARBJD010000040">
    <property type="protein sequence ID" value="KAK2958160.1"/>
    <property type="molecule type" value="Genomic_DNA"/>
</dbReference>
<proteinExistence type="predicted"/>
<evidence type="ECO:0000256" key="1">
    <source>
        <dbReference type="ARBA" id="ARBA00004370"/>
    </source>
</evidence>
<dbReference type="PANTHER" id="PTHR31395">
    <property type="entry name" value="SHISA"/>
    <property type="match status" value="1"/>
</dbReference>
<organism evidence="7 8">
    <name type="scientific">Blattamonas nauphoetae</name>
    <dbReference type="NCBI Taxonomy" id="2049346"/>
    <lineage>
        <taxon>Eukaryota</taxon>
        <taxon>Metamonada</taxon>
        <taxon>Preaxostyla</taxon>
        <taxon>Oxymonadida</taxon>
        <taxon>Blattamonas</taxon>
    </lineage>
</organism>
<gene>
    <name evidence="7" type="ORF">BLNAU_6864</name>
</gene>
<evidence type="ECO:0000256" key="5">
    <source>
        <dbReference type="SAM" id="Phobius"/>
    </source>
</evidence>
<feature type="transmembrane region" description="Helical" evidence="5">
    <location>
        <begin position="86"/>
        <end position="106"/>
    </location>
</feature>